<reference evidence="1 2" key="1">
    <citation type="submission" date="2018-10" db="EMBL/GenBank/DDBJ databases">
        <title>Genomic Encyclopedia of Archaeal and Bacterial Type Strains, Phase II (KMG-II): from individual species to whole genera.</title>
        <authorList>
            <person name="Goeker M."/>
        </authorList>
    </citation>
    <scope>NUCLEOTIDE SEQUENCE [LARGE SCALE GENOMIC DNA]</scope>
    <source>
        <strain evidence="1 2">DSM 29537</strain>
    </source>
</reference>
<comment type="caution">
    <text evidence="1">The sequence shown here is derived from an EMBL/GenBank/DDBJ whole genome shotgun (WGS) entry which is preliminary data.</text>
</comment>
<dbReference type="EMBL" id="RBLC01000001">
    <property type="protein sequence ID" value="RKS25803.1"/>
    <property type="molecule type" value="Genomic_DNA"/>
</dbReference>
<accession>A0A495MLP9</accession>
<sequence>MKKNKLILFGLFFILLGINGCGNDWDDNESVNVVRNVITKDSELFKLIEGVTSEGNNPTEHVVCLDFIYPINVLVYDSDLHQIGIHNLIGDNQFSAFLGQLPSDHSISISYPISTTLADGTIFRINNNQELKLAIDSCSKEDIISYCSGLFGDNSPCVWKIQYTDGEDNKYTSGFFEANGDGSLTFRFDGTSYVGTWVFLFVDDKLHMNIHLGGTSQMAQDLSIDREVEVTETEMRILNGQKDIILRKSCQTLTEYHVGETGPAGGIVFYDKGSYSEGWRYIETSLIDLGPFEWGCSGSQTQSISKPEIGSGLFNSAVIANYHDDLTNYYAVPAICNALNNGTVAAKKALQYNLNSYKDWFLPSENELQLIYQNLHMQNLGNYTNSLYWSSTEIDGTTAKAIDFSNGTSVSVAKIPSFVINTRAVRYF</sequence>
<proteinExistence type="predicted"/>
<dbReference type="Proteomes" id="UP000277579">
    <property type="component" value="Unassembled WGS sequence"/>
</dbReference>
<dbReference type="RefSeq" id="WP_121375177.1">
    <property type="nucleotide sequence ID" value="NZ_RBLC01000001.1"/>
</dbReference>
<evidence type="ECO:0000313" key="1">
    <source>
        <dbReference type="EMBL" id="RKS25803.1"/>
    </source>
</evidence>
<protein>
    <submittedName>
        <fullName evidence="1">Uncharacterized protein DUF1566</fullName>
    </submittedName>
</protein>
<organism evidence="1 2">
    <name type="scientific">Flavobacterium endophyticum</name>
    <dbReference type="NCBI Taxonomy" id="1540163"/>
    <lineage>
        <taxon>Bacteria</taxon>
        <taxon>Pseudomonadati</taxon>
        <taxon>Bacteroidota</taxon>
        <taxon>Flavobacteriia</taxon>
        <taxon>Flavobacteriales</taxon>
        <taxon>Flavobacteriaceae</taxon>
        <taxon>Flavobacterium</taxon>
    </lineage>
</organism>
<evidence type="ECO:0000313" key="2">
    <source>
        <dbReference type="Proteomes" id="UP000277579"/>
    </source>
</evidence>
<gene>
    <name evidence="1" type="ORF">CLV94_0847</name>
</gene>
<dbReference type="OrthoDB" id="832379at2"/>
<name>A0A495MLP9_9FLAO</name>
<keyword evidence="2" id="KW-1185">Reference proteome</keyword>
<dbReference type="AlphaFoldDB" id="A0A495MLP9"/>